<proteinExistence type="predicted"/>
<dbReference type="InterPro" id="IPR016024">
    <property type="entry name" value="ARM-type_fold"/>
</dbReference>
<evidence type="ECO:0000313" key="2">
    <source>
        <dbReference type="Proteomes" id="UP001516400"/>
    </source>
</evidence>
<dbReference type="EMBL" id="JABFTP020000083">
    <property type="protein sequence ID" value="KAL3275430.1"/>
    <property type="molecule type" value="Genomic_DNA"/>
</dbReference>
<evidence type="ECO:0008006" key="3">
    <source>
        <dbReference type="Google" id="ProtNLM"/>
    </source>
</evidence>
<keyword evidence="2" id="KW-1185">Reference proteome</keyword>
<organism evidence="1 2">
    <name type="scientific">Cryptolaemus montrouzieri</name>
    <dbReference type="NCBI Taxonomy" id="559131"/>
    <lineage>
        <taxon>Eukaryota</taxon>
        <taxon>Metazoa</taxon>
        <taxon>Ecdysozoa</taxon>
        <taxon>Arthropoda</taxon>
        <taxon>Hexapoda</taxon>
        <taxon>Insecta</taxon>
        <taxon>Pterygota</taxon>
        <taxon>Neoptera</taxon>
        <taxon>Endopterygota</taxon>
        <taxon>Coleoptera</taxon>
        <taxon>Polyphaga</taxon>
        <taxon>Cucujiformia</taxon>
        <taxon>Coccinelloidea</taxon>
        <taxon>Coccinellidae</taxon>
        <taxon>Scymninae</taxon>
        <taxon>Scymnini</taxon>
        <taxon>Cryptolaemus</taxon>
    </lineage>
</organism>
<comment type="caution">
    <text evidence="1">The sequence shown here is derived from an EMBL/GenBank/DDBJ whole genome shotgun (WGS) entry which is preliminary data.</text>
</comment>
<name>A0ABD2N9I7_9CUCU</name>
<accession>A0ABD2N9I7</accession>
<protein>
    <recommendedName>
        <fullName evidence="3">Proline-, glutamic acid-and leucine-rich protein 1</fullName>
    </recommendedName>
</protein>
<dbReference type="PANTHER" id="PTHR34105:SF1">
    <property type="entry name" value="PROLINE-, GLUTAMIC ACID- AND LEUCINE-RICH PROTEIN 1"/>
    <property type="match status" value="1"/>
</dbReference>
<reference evidence="1 2" key="1">
    <citation type="journal article" date="2021" name="BMC Biol.">
        <title>Horizontally acquired antibacterial genes associated with adaptive radiation of ladybird beetles.</title>
        <authorList>
            <person name="Li H.S."/>
            <person name="Tang X.F."/>
            <person name="Huang Y.H."/>
            <person name="Xu Z.Y."/>
            <person name="Chen M.L."/>
            <person name="Du X.Y."/>
            <person name="Qiu B.Y."/>
            <person name="Chen P.T."/>
            <person name="Zhang W."/>
            <person name="Slipinski A."/>
            <person name="Escalona H.E."/>
            <person name="Waterhouse R.M."/>
            <person name="Zwick A."/>
            <person name="Pang H."/>
        </authorList>
    </citation>
    <scope>NUCLEOTIDE SEQUENCE [LARGE SCALE GENOMIC DNA]</scope>
    <source>
        <strain evidence="1">SYSU2018</strain>
    </source>
</reference>
<dbReference type="PANTHER" id="PTHR34105">
    <property type="entry name" value="PROLINE-, GLUTAMIC ACID- AND LEUCINE-RICH PROTEIN 1"/>
    <property type="match status" value="1"/>
</dbReference>
<gene>
    <name evidence="1" type="ORF">HHI36_020191</name>
</gene>
<dbReference type="Proteomes" id="UP001516400">
    <property type="component" value="Unassembled WGS sequence"/>
</dbReference>
<dbReference type="AlphaFoldDB" id="A0ABD2N9I7"/>
<sequence>MRRLSTTCHKLFDLIFQNQIEFERFDSSNIQPYNINQAPLHYNTYMKLHYQTQVLKNCLNWIMILMRKNCTKIIYQQEILSVVQRGLSLHVCFEQEVMSVESSYFSLYLIEIQKEILKLLEILIRIMGYLLAPFYHTVAKAILDLITRSQSCSCYQQDSVIREYIYNVLCVWLKMARNGFEQSLQDKIISCVITDAFPVSNGITLNIDSKLIGKSPKIRRKSIKDKIMTKITTSEQSSVYTKNSHLNICISALETLHILLSHTYLSPNESTLKKLSSSITKTLSSIQNGQTQFPFDDEKCQITLYKIIKSMFEQDTVKILPPIQTVLNVFRNGCKDENFDIAAICYDGLNILEKICQPVCSSMYTADNKRIINEDYSQTQNVEQNLTNGVTVVSEENRNYEEALNEKNEVVVLYNKVIVPPISEKSPTIEVIEIDDTLSKCSKSDEIITLDDNEQSYNNKVEDVIDLDFEDSGVQEDVQPNHIKLMRIENDKVEDEPVPKKRKPDEAEFDIISCLVDEVNDDYE</sequence>
<evidence type="ECO:0000313" key="1">
    <source>
        <dbReference type="EMBL" id="KAL3275430.1"/>
    </source>
</evidence>
<dbReference type="SUPFAM" id="SSF48371">
    <property type="entry name" value="ARM repeat"/>
    <property type="match status" value="1"/>
</dbReference>